<gene>
    <name evidence="2" type="ORF">ACOC_LOCUS4660</name>
</gene>
<proteinExistence type="predicted"/>
<reference evidence="4" key="1">
    <citation type="submission" date="2017-02" db="UniProtKB">
        <authorList>
            <consortium name="WormBaseParasite"/>
        </authorList>
    </citation>
    <scope>IDENTIFICATION</scope>
</reference>
<dbReference type="OrthoDB" id="5873975at2759"/>
<dbReference type="EMBL" id="UYYA01003824">
    <property type="protein sequence ID" value="VDM56245.1"/>
    <property type="molecule type" value="Genomic_DNA"/>
</dbReference>
<evidence type="ECO:0000256" key="1">
    <source>
        <dbReference type="SAM" id="MobiDB-lite"/>
    </source>
</evidence>
<dbReference type="AlphaFoldDB" id="A0A0R3PJK8"/>
<reference evidence="2 3" key="2">
    <citation type="submission" date="2018-11" db="EMBL/GenBank/DDBJ databases">
        <authorList>
            <consortium name="Pathogen Informatics"/>
        </authorList>
    </citation>
    <scope>NUCLEOTIDE SEQUENCE [LARGE SCALE GENOMIC DNA]</scope>
    <source>
        <strain evidence="2 3">Costa Rica</strain>
    </source>
</reference>
<evidence type="ECO:0000313" key="4">
    <source>
        <dbReference type="WBParaSite" id="ACOC_0000465901-mRNA-1"/>
    </source>
</evidence>
<sequence>MGRIVKLPQSESGAIREAHIKLPNGRIIRRPVNLLIPLELGHAEPNETPNAANVSKSTQSLDVKNETDREGSSEQRYHLRPRSRTGIVHSLQSSASNDQQHLNQDNVDHELHLPSYDLQQFLSYDNDILIAILEVYPPNIT</sequence>
<organism evidence="4">
    <name type="scientific">Angiostrongylus costaricensis</name>
    <name type="common">Nematode worm</name>
    <dbReference type="NCBI Taxonomy" id="334426"/>
    <lineage>
        <taxon>Eukaryota</taxon>
        <taxon>Metazoa</taxon>
        <taxon>Ecdysozoa</taxon>
        <taxon>Nematoda</taxon>
        <taxon>Chromadorea</taxon>
        <taxon>Rhabditida</taxon>
        <taxon>Rhabditina</taxon>
        <taxon>Rhabditomorpha</taxon>
        <taxon>Strongyloidea</taxon>
        <taxon>Metastrongylidae</taxon>
        <taxon>Angiostrongylus</taxon>
    </lineage>
</organism>
<dbReference type="Proteomes" id="UP000267027">
    <property type="component" value="Unassembled WGS sequence"/>
</dbReference>
<protein>
    <submittedName>
        <fullName evidence="4">DUF5641 domain-containing protein</fullName>
    </submittedName>
</protein>
<evidence type="ECO:0000313" key="3">
    <source>
        <dbReference type="Proteomes" id="UP000267027"/>
    </source>
</evidence>
<feature type="compositionally biased region" description="Polar residues" evidence="1">
    <location>
        <begin position="47"/>
        <end position="62"/>
    </location>
</feature>
<feature type="compositionally biased region" description="Basic and acidic residues" evidence="1">
    <location>
        <begin position="63"/>
        <end position="77"/>
    </location>
</feature>
<accession>A0A0R3PJK8</accession>
<dbReference type="WBParaSite" id="ACOC_0000465901-mRNA-1">
    <property type="protein sequence ID" value="ACOC_0000465901-mRNA-1"/>
    <property type="gene ID" value="ACOC_0000465901"/>
</dbReference>
<feature type="region of interest" description="Disordered" evidence="1">
    <location>
        <begin position="43"/>
        <end position="99"/>
    </location>
</feature>
<feature type="compositionally biased region" description="Polar residues" evidence="1">
    <location>
        <begin position="90"/>
        <end position="99"/>
    </location>
</feature>
<name>A0A0R3PJK8_ANGCS</name>
<keyword evidence="3" id="KW-1185">Reference proteome</keyword>
<evidence type="ECO:0000313" key="2">
    <source>
        <dbReference type="EMBL" id="VDM56245.1"/>
    </source>
</evidence>